<dbReference type="InterPro" id="IPR015590">
    <property type="entry name" value="Aldehyde_DH_dom"/>
</dbReference>
<sequence>MSAIKKFSHYIDGKWITPKGYEGELIVNPATEEVIGELVYGTKDETRLAISVAKETFKKWSQVSIPKRGRYLFELHHLLLENKEVLANLITLENGKSFSESMGEVQRGIENVEHAASIVNLMMGDSLANAASDIEVTNYRYPLGVVGCITPFNFPMMVPFWLFPMAIATGNTVVLKPSEKTPLLIEKMMTLIEKTGIPNGVVNVVNGSHEVVNELLENPEIKAVSFVGSKKAGEYVYKKATANLKRVQVMAGANNHVIILKDANLDKAVFELINASFGSAGERCMAAAVIAVENDIADLFVAKYTSAAKKLVLGNGLKEGVFLGPVIRKEAKERIFAAIQTGVEEGASLLLDGRKKGLNTSGYFIGPTIFDHVTSSMSIWEQELFAPIACITRINSLKEGVDLANSSEFANGACLFTNNTSAVRYFREKIDAGMLGINLGVPAPLAWFAFSGWKNSFFGDLHANGKDAVEFYTHRKVMTARYAEDDL</sequence>
<dbReference type="NCBIfam" id="TIGR01722">
    <property type="entry name" value="MMSDH"/>
    <property type="match status" value="1"/>
</dbReference>
<dbReference type="Gene3D" id="3.40.605.10">
    <property type="entry name" value="Aldehyde Dehydrogenase, Chain A, domain 1"/>
    <property type="match status" value="1"/>
</dbReference>
<evidence type="ECO:0000256" key="2">
    <source>
        <dbReference type="ARBA" id="ARBA00023002"/>
    </source>
</evidence>
<dbReference type="GO" id="GO:0006210">
    <property type="term" value="P:thymine catabolic process"/>
    <property type="evidence" value="ECO:0007669"/>
    <property type="project" value="TreeGrafter"/>
</dbReference>
<dbReference type="FunFam" id="3.40.309.10:FF:000002">
    <property type="entry name" value="Methylmalonate-semialdehyde dehydrogenase (Acylating)"/>
    <property type="match status" value="1"/>
</dbReference>
<dbReference type="CDD" id="cd07085">
    <property type="entry name" value="ALDH_F6_MMSDH"/>
    <property type="match status" value="1"/>
</dbReference>
<gene>
    <name evidence="5" type="ORF">OL234_05530</name>
</gene>
<evidence type="ECO:0000313" key="6">
    <source>
        <dbReference type="Proteomes" id="UP001179647"/>
    </source>
</evidence>
<dbReference type="InterPro" id="IPR016163">
    <property type="entry name" value="Ald_DH_C"/>
</dbReference>
<evidence type="ECO:0000256" key="3">
    <source>
        <dbReference type="ARBA" id="ARBA00023027"/>
    </source>
</evidence>
<keyword evidence="6" id="KW-1185">Reference proteome</keyword>
<evidence type="ECO:0000313" key="5">
    <source>
        <dbReference type="EMBL" id="WEG72447.1"/>
    </source>
</evidence>
<organism evidence="5 6">
    <name type="scientific">Vagococcus intermedius</name>
    <dbReference type="NCBI Taxonomy" id="2991418"/>
    <lineage>
        <taxon>Bacteria</taxon>
        <taxon>Bacillati</taxon>
        <taxon>Bacillota</taxon>
        <taxon>Bacilli</taxon>
        <taxon>Lactobacillales</taxon>
        <taxon>Enterococcaceae</taxon>
        <taxon>Vagococcus</taxon>
    </lineage>
</organism>
<keyword evidence="2" id="KW-0560">Oxidoreductase</keyword>
<dbReference type="FunFam" id="3.40.605.10:FF:000003">
    <property type="entry name" value="Methylmalonate-semialdehyde dehydrogenase [acylating]"/>
    <property type="match status" value="1"/>
</dbReference>
<dbReference type="EC" id="1.2.1.27" evidence="1"/>
<dbReference type="InterPro" id="IPR016162">
    <property type="entry name" value="Ald_DH_N"/>
</dbReference>
<dbReference type="Pfam" id="PF00171">
    <property type="entry name" value="Aldedh"/>
    <property type="match status" value="1"/>
</dbReference>
<accession>A0AAF0CTB0</accession>
<evidence type="ECO:0000256" key="1">
    <source>
        <dbReference type="ARBA" id="ARBA00013048"/>
    </source>
</evidence>
<dbReference type="Gene3D" id="3.40.309.10">
    <property type="entry name" value="Aldehyde Dehydrogenase, Chain A, domain 2"/>
    <property type="match status" value="1"/>
</dbReference>
<dbReference type="GO" id="GO:0004491">
    <property type="term" value="F:methylmalonate-semialdehyde dehydrogenase (acylating, NAD) activity"/>
    <property type="evidence" value="ECO:0007669"/>
    <property type="project" value="UniProtKB-EC"/>
</dbReference>
<proteinExistence type="predicted"/>
<dbReference type="Proteomes" id="UP001179647">
    <property type="component" value="Chromosome"/>
</dbReference>
<dbReference type="GO" id="GO:0006574">
    <property type="term" value="P:L-valine catabolic process"/>
    <property type="evidence" value="ECO:0007669"/>
    <property type="project" value="TreeGrafter"/>
</dbReference>
<feature type="domain" description="Aldehyde dehydrogenase" evidence="4">
    <location>
        <begin position="24"/>
        <end position="477"/>
    </location>
</feature>
<dbReference type="InterPro" id="IPR016160">
    <property type="entry name" value="Ald_DH_CS_CYS"/>
</dbReference>
<dbReference type="RefSeq" id="WP_275468250.1">
    <property type="nucleotide sequence ID" value="NZ_CP110232.1"/>
</dbReference>
<reference evidence="5" key="1">
    <citation type="submission" date="2022-10" db="EMBL/GenBank/DDBJ databases">
        <title>Vagococcus sp. isolated from poultry meat.</title>
        <authorList>
            <person name="Johansson P."/>
            <person name="Bjorkroth J."/>
        </authorList>
    </citation>
    <scope>NUCLEOTIDE SEQUENCE</scope>
    <source>
        <strain evidence="5">STAA11</strain>
    </source>
</reference>
<protein>
    <recommendedName>
        <fullName evidence="1">methylmalonate-semialdehyde dehydrogenase (CoA acylating)</fullName>
        <ecNumber evidence="1">1.2.1.27</ecNumber>
    </recommendedName>
</protein>
<dbReference type="PROSITE" id="PS00070">
    <property type="entry name" value="ALDEHYDE_DEHYDR_CYS"/>
    <property type="match status" value="1"/>
</dbReference>
<dbReference type="InterPro" id="IPR010061">
    <property type="entry name" value="MeMal-semiAld_DH"/>
</dbReference>
<dbReference type="AlphaFoldDB" id="A0AAF0CTB0"/>
<dbReference type="EMBL" id="CP110232">
    <property type="protein sequence ID" value="WEG72447.1"/>
    <property type="molecule type" value="Genomic_DNA"/>
</dbReference>
<keyword evidence="3" id="KW-0520">NAD</keyword>
<dbReference type="PANTHER" id="PTHR43866">
    <property type="entry name" value="MALONATE-SEMIALDEHYDE DEHYDROGENASE"/>
    <property type="match status" value="1"/>
</dbReference>
<dbReference type="InterPro" id="IPR016161">
    <property type="entry name" value="Ald_DH/histidinol_DH"/>
</dbReference>
<evidence type="ECO:0000259" key="4">
    <source>
        <dbReference type="Pfam" id="PF00171"/>
    </source>
</evidence>
<name>A0AAF0CTB0_9ENTE</name>
<dbReference type="SUPFAM" id="SSF53720">
    <property type="entry name" value="ALDH-like"/>
    <property type="match status" value="1"/>
</dbReference>
<dbReference type="PANTHER" id="PTHR43866:SF4">
    <property type="entry name" value="MALONATE-SEMIALDEHYDE DEHYDROGENASE"/>
    <property type="match status" value="1"/>
</dbReference>
<dbReference type="KEGG" id="vie:OL234_05530"/>